<dbReference type="PANTHER" id="PTHR35218:SF9">
    <property type="entry name" value="ENDONUCLEASE_EXONUCLEASE_PHOSPHATASE DOMAIN-CONTAINING PROTEIN"/>
    <property type="match status" value="1"/>
</dbReference>
<organism evidence="1 2">
    <name type="scientific">Dipteronia sinensis</name>
    <dbReference type="NCBI Taxonomy" id="43782"/>
    <lineage>
        <taxon>Eukaryota</taxon>
        <taxon>Viridiplantae</taxon>
        <taxon>Streptophyta</taxon>
        <taxon>Embryophyta</taxon>
        <taxon>Tracheophyta</taxon>
        <taxon>Spermatophyta</taxon>
        <taxon>Magnoliopsida</taxon>
        <taxon>eudicotyledons</taxon>
        <taxon>Gunneridae</taxon>
        <taxon>Pentapetalae</taxon>
        <taxon>rosids</taxon>
        <taxon>malvids</taxon>
        <taxon>Sapindales</taxon>
        <taxon>Sapindaceae</taxon>
        <taxon>Hippocastanoideae</taxon>
        <taxon>Acereae</taxon>
        <taxon>Dipteronia</taxon>
    </lineage>
</organism>
<sequence>MRTMVWNAQGLGSGRTFRTLLNLKQHYNSKNLFLMETKATHLMMEKLRVRLGFKGFYGHPEVQMRHLSWTLLKRLQGLSDLPWLYIGDFNEILYNFENEGGVEKPQSQLEGFREALDHCGLEDLGFSHPPFT</sequence>
<evidence type="ECO:0000313" key="1">
    <source>
        <dbReference type="EMBL" id="KAK3230319.1"/>
    </source>
</evidence>
<dbReference type="PANTHER" id="PTHR35218">
    <property type="entry name" value="RNASE H DOMAIN-CONTAINING PROTEIN"/>
    <property type="match status" value="1"/>
</dbReference>
<evidence type="ECO:0000313" key="2">
    <source>
        <dbReference type="Proteomes" id="UP001281410"/>
    </source>
</evidence>
<dbReference type="AlphaFoldDB" id="A0AAE0EJG4"/>
<dbReference type="Proteomes" id="UP001281410">
    <property type="component" value="Unassembled WGS sequence"/>
</dbReference>
<keyword evidence="2" id="KW-1185">Reference proteome</keyword>
<protein>
    <recommendedName>
        <fullName evidence="3">Exo_endo_phos domain-containing protein</fullName>
    </recommendedName>
</protein>
<dbReference type="InterPro" id="IPR036691">
    <property type="entry name" value="Endo/exonu/phosph_ase_sf"/>
</dbReference>
<comment type="caution">
    <text evidence="1">The sequence shown here is derived from an EMBL/GenBank/DDBJ whole genome shotgun (WGS) entry which is preliminary data.</text>
</comment>
<dbReference type="SUPFAM" id="SSF56219">
    <property type="entry name" value="DNase I-like"/>
    <property type="match status" value="1"/>
</dbReference>
<reference evidence="1" key="1">
    <citation type="journal article" date="2023" name="Plant J.">
        <title>Genome sequences and population genomics provide insights into the demographic history, inbreeding, and mutation load of two 'living fossil' tree species of Dipteronia.</title>
        <authorList>
            <person name="Feng Y."/>
            <person name="Comes H.P."/>
            <person name="Chen J."/>
            <person name="Zhu S."/>
            <person name="Lu R."/>
            <person name="Zhang X."/>
            <person name="Li P."/>
            <person name="Qiu J."/>
            <person name="Olsen K.M."/>
            <person name="Qiu Y."/>
        </authorList>
    </citation>
    <scope>NUCLEOTIDE SEQUENCE</scope>
    <source>
        <strain evidence="1">NBL</strain>
    </source>
</reference>
<dbReference type="EMBL" id="JANJYJ010000001">
    <property type="protein sequence ID" value="KAK3230319.1"/>
    <property type="molecule type" value="Genomic_DNA"/>
</dbReference>
<name>A0AAE0EJG4_9ROSI</name>
<evidence type="ECO:0008006" key="3">
    <source>
        <dbReference type="Google" id="ProtNLM"/>
    </source>
</evidence>
<proteinExistence type="predicted"/>
<accession>A0AAE0EJG4</accession>
<gene>
    <name evidence="1" type="ORF">Dsin_002200</name>
</gene>